<accession>A0A9E2P0K3</accession>
<feature type="coiled-coil region" evidence="1">
    <location>
        <begin position="13"/>
        <end position="65"/>
    </location>
</feature>
<evidence type="ECO:0008006" key="4">
    <source>
        <dbReference type="Google" id="ProtNLM"/>
    </source>
</evidence>
<organism evidence="2 3">
    <name type="scientific">Candidatus Paraprevotella stercoravium</name>
    <dbReference type="NCBI Taxonomy" id="2838725"/>
    <lineage>
        <taxon>Bacteria</taxon>
        <taxon>Pseudomonadati</taxon>
        <taxon>Bacteroidota</taxon>
        <taxon>Bacteroidia</taxon>
        <taxon>Bacteroidales</taxon>
        <taxon>Prevotellaceae</taxon>
        <taxon>Paraprevotella</taxon>
    </lineage>
</organism>
<sequence>MEKIDELTNKIYQEGVEKGKAEAQRIIEEAQAEAQRIIAEAQGKAQELTAEAEKKAAELDKNTKSELKLYTDQAVNALKSEITTLISDKLLKEGVQKATSSTDFLGEFLVSLASRWDEKEQMVISAPEADKLKAYFASHAKELLDKGLTIQKINGKDVLFSVSPADGSYKINFGEEEFINYLKDFLRPQLIEMLF</sequence>
<proteinExistence type="predicted"/>
<keyword evidence="1" id="KW-0175">Coiled coil</keyword>
<gene>
    <name evidence="2" type="ORF">H9789_00865</name>
</gene>
<reference evidence="2" key="2">
    <citation type="submission" date="2021-04" db="EMBL/GenBank/DDBJ databases">
        <authorList>
            <person name="Gilroy R."/>
        </authorList>
    </citation>
    <scope>NUCLEOTIDE SEQUENCE</scope>
    <source>
        <strain evidence="2">G3-2149</strain>
    </source>
</reference>
<evidence type="ECO:0000313" key="2">
    <source>
        <dbReference type="EMBL" id="MBU3852381.1"/>
    </source>
</evidence>
<protein>
    <recommendedName>
        <fullName evidence="4">V-type ATP synthase subunit E</fullName>
    </recommendedName>
</protein>
<dbReference type="AlphaFoldDB" id="A0A9E2P0K3"/>
<dbReference type="Proteomes" id="UP000823865">
    <property type="component" value="Unassembled WGS sequence"/>
</dbReference>
<reference evidence="2" key="1">
    <citation type="journal article" date="2021" name="PeerJ">
        <title>Extensive microbial diversity within the chicken gut microbiome revealed by metagenomics and culture.</title>
        <authorList>
            <person name="Gilroy R."/>
            <person name="Ravi A."/>
            <person name="Getino M."/>
            <person name="Pursley I."/>
            <person name="Horton D.L."/>
            <person name="Alikhan N.F."/>
            <person name="Baker D."/>
            <person name="Gharbi K."/>
            <person name="Hall N."/>
            <person name="Watson M."/>
            <person name="Adriaenssens E.M."/>
            <person name="Foster-Nyarko E."/>
            <person name="Jarju S."/>
            <person name="Secka A."/>
            <person name="Antonio M."/>
            <person name="Oren A."/>
            <person name="Chaudhuri R.R."/>
            <person name="La Ragione R."/>
            <person name="Hildebrand F."/>
            <person name="Pallen M.J."/>
        </authorList>
    </citation>
    <scope>NUCLEOTIDE SEQUENCE</scope>
    <source>
        <strain evidence="2">G3-2149</strain>
    </source>
</reference>
<name>A0A9E2P0K3_9BACT</name>
<comment type="caution">
    <text evidence="2">The sequence shown here is derived from an EMBL/GenBank/DDBJ whole genome shotgun (WGS) entry which is preliminary data.</text>
</comment>
<dbReference type="EMBL" id="JAHLFU010000017">
    <property type="protein sequence ID" value="MBU3852381.1"/>
    <property type="molecule type" value="Genomic_DNA"/>
</dbReference>
<dbReference type="Gene3D" id="1.20.5.2950">
    <property type="match status" value="1"/>
</dbReference>
<evidence type="ECO:0000313" key="3">
    <source>
        <dbReference type="Proteomes" id="UP000823865"/>
    </source>
</evidence>
<evidence type="ECO:0000256" key="1">
    <source>
        <dbReference type="SAM" id="Coils"/>
    </source>
</evidence>